<dbReference type="InterPro" id="IPR040850">
    <property type="entry name" value="Knl1_RWD_C"/>
</dbReference>
<dbReference type="Proteomes" id="UP000682877">
    <property type="component" value="Chromosome 3"/>
</dbReference>
<feature type="region of interest" description="Disordered" evidence="1">
    <location>
        <begin position="517"/>
        <end position="536"/>
    </location>
</feature>
<feature type="compositionally biased region" description="Low complexity" evidence="1">
    <location>
        <begin position="520"/>
        <end position="533"/>
    </location>
</feature>
<feature type="compositionally biased region" description="Basic and acidic residues" evidence="1">
    <location>
        <begin position="822"/>
        <end position="840"/>
    </location>
</feature>
<evidence type="ECO:0000259" key="2">
    <source>
        <dbReference type="Pfam" id="PF12776"/>
    </source>
</evidence>
<dbReference type="InterPro" id="IPR024752">
    <property type="entry name" value="Myb/SANT-like_dom"/>
</dbReference>
<evidence type="ECO:0000313" key="4">
    <source>
        <dbReference type="EMBL" id="CAE5972754.1"/>
    </source>
</evidence>
<feature type="domain" description="Myb/SANT-like" evidence="2">
    <location>
        <begin position="63"/>
        <end position="156"/>
    </location>
</feature>
<evidence type="ECO:0008006" key="6">
    <source>
        <dbReference type="Google" id="ProtNLM"/>
    </source>
</evidence>
<gene>
    <name evidence="4" type="ORF">AARE701A_LOCUS8160</name>
</gene>
<dbReference type="Pfam" id="PF18210">
    <property type="entry name" value="Knl1_RWD_C"/>
    <property type="match status" value="1"/>
</dbReference>
<dbReference type="Pfam" id="PF12776">
    <property type="entry name" value="Myb_DNA-bind_3"/>
    <property type="match status" value="1"/>
</dbReference>
<feature type="compositionally biased region" description="Polar residues" evidence="1">
    <location>
        <begin position="465"/>
        <end position="478"/>
    </location>
</feature>
<feature type="region of interest" description="Disordered" evidence="1">
    <location>
        <begin position="402"/>
        <end position="426"/>
    </location>
</feature>
<reference evidence="4" key="1">
    <citation type="submission" date="2021-01" db="EMBL/GenBank/DDBJ databases">
        <authorList>
            <person name="Bezrukov I."/>
        </authorList>
    </citation>
    <scope>NUCLEOTIDE SEQUENCE</scope>
</reference>
<feature type="region of interest" description="Disordered" evidence="1">
    <location>
        <begin position="822"/>
        <end position="845"/>
    </location>
</feature>
<feature type="compositionally biased region" description="Basic and acidic residues" evidence="1">
    <location>
        <begin position="890"/>
        <end position="904"/>
    </location>
</feature>
<feature type="compositionally biased region" description="Low complexity" evidence="1">
    <location>
        <begin position="277"/>
        <end position="295"/>
    </location>
</feature>
<feature type="domain" description="Knl1 C-terminal RWD" evidence="3">
    <location>
        <begin position="1222"/>
        <end position="1375"/>
    </location>
</feature>
<evidence type="ECO:0000259" key="3">
    <source>
        <dbReference type="Pfam" id="PF18210"/>
    </source>
</evidence>
<evidence type="ECO:0000256" key="1">
    <source>
        <dbReference type="SAM" id="MobiDB-lite"/>
    </source>
</evidence>
<feature type="region of interest" description="Disordered" evidence="1">
    <location>
        <begin position="998"/>
        <end position="1029"/>
    </location>
</feature>
<dbReference type="PANTHER" id="PTHR35707">
    <property type="entry name" value="OS06G0608100 PROTEIN"/>
    <property type="match status" value="1"/>
</dbReference>
<feature type="region of interest" description="Disordered" evidence="1">
    <location>
        <begin position="208"/>
        <end position="306"/>
    </location>
</feature>
<feature type="compositionally biased region" description="Polar residues" evidence="1">
    <location>
        <begin position="999"/>
        <end position="1009"/>
    </location>
</feature>
<feature type="compositionally biased region" description="Polar residues" evidence="1">
    <location>
        <begin position="267"/>
        <end position="276"/>
    </location>
</feature>
<feature type="region of interest" description="Disordered" evidence="1">
    <location>
        <begin position="589"/>
        <end position="623"/>
    </location>
</feature>
<proteinExistence type="predicted"/>
<dbReference type="EMBL" id="LR999453">
    <property type="protein sequence ID" value="CAE5972754.1"/>
    <property type="molecule type" value="Genomic_DNA"/>
</dbReference>
<protein>
    <recommendedName>
        <fullName evidence="6">Myb/SANT-like domain-containing protein</fullName>
    </recommendedName>
</protein>
<dbReference type="PANTHER" id="PTHR35707:SF1">
    <property type="entry name" value="SPC7 KINETOCHORE PROTEIN DOMAIN-CONTAINING PROTEIN"/>
    <property type="match status" value="1"/>
</dbReference>
<name>A0A8S2A1Z5_ARAAE</name>
<organism evidence="4 5">
    <name type="scientific">Arabidopsis arenosa</name>
    <name type="common">Sand rock-cress</name>
    <name type="synonym">Cardaminopsis arenosa</name>
    <dbReference type="NCBI Taxonomy" id="38785"/>
    <lineage>
        <taxon>Eukaryota</taxon>
        <taxon>Viridiplantae</taxon>
        <taxon>Streptophyta</taxon>
        <taxon>Embryophyta</taxon>
        <taxon>Tracheophyta</taxon>
        <taxon>Spermatophyta</taxon>
        <taxon>Magnoliopsida</taxon>
        <taxon>eudicotyledons</taxon>
        <taxon>Gunneridae</taxon>
        <taxon>Pentapetalae</taxon>
        <taxon>rosids</taxon>
        <taxon>malvids</taxon>
        <taxon>Brassicales</taxon>
        <taxon>Brassicaceae</taxon>
        <taxon>Camelineae</taxon>
        <taxon>Arabidopsis</taxon>
    </lineage>
</organism>
<accession>A0A8S2A1Z5</accession>
<sequence length="1491" mass="167888">MASSSQILKYPPRLYEEGKSPLQNRSMNHSCYFSQIGKIREGLGPDVWDDLMKSTLGTRQRYRWSPEQEKTLIELFDHAISMTNYTLKDPPPIGREYMVEKFNLAFNMSISYGFFKNKLDEFKKAYKRWKELTRYTGITVDPETSTIYASDEWWNARELGCKITTKFKRQPPEYWDVMKRCFVLHDVSSQPQNSSRQRREEIMNEGLDDDATHDYSDNDGGDMHQTQVPETQEDEEVYRVSVNDDTHPSNEFVPNTFRVPTRRNEQQNRVNSQSTVRRGNSSHRSSGSSGTNVGSGSRGNRRRQSFETTIQDTISGYREFQRQSLQQLRPGNFDQEDYDEFKKAEAIFLALQLPKKTKFYWACIDTLKELRFWRRYFIDIAGGTDEDKIELLEAMTSVSRNDQDLPKRLGSGHSYGEDPMNNTAGIGTDEESIAQRRKRLRRVSFADREITSVHIFNRDEDYETPPNTSAAKPQNGDTSEAEDKEIRFFGELSDREDTDGDGDGEYEAILDKSFLRPKYSPSSGGSTVGSATSDNEDNFFGPVSSHFINPGRLSDTTFSEEHHEMTMDSTAFFDAFSESCEVRVWRCKDSNKQPSSKPKKLFPKSPVPVDKGSGGRDSNDMSIVGENSRKYDYGYISPTLAALMGDGSKELLPEYNTVEARSPIDDFSSSPQNGYMPIGHGIDSSDACHPQIVLQESGSLHYTKEASLSSSASRRQSAFLVGMLPQSLSCVTPSPKQGGSFMSRETRALVESLSTIQKSKSRLGLIPPSPGSALSQRIEKSKLQLSGHRSMVTPATGREEIGVLREKHADIPITNLEDLLSKHDNRTPISEKKSIPDKSPEGNTYSEIEGSLYKQQQRNQTASTPEKIVKSLTNSSNAKTSALKNFATRQEQEQHSKAIEKSETGDGNVTKECASNCSMNTLSDKVDSLLAESSVLLSETGFLNGSAQQKEKDNMLNKNQNRTNISAAQSLLKDNNHFKVHCETEVISAEDFPAVVTKNLPSTSGSPSMDKSENEASHAKGPSRLKRKAEDVDCAVRNCSPKVGRSTQYISNSMMDHPDGNIDANDCRRVREQVNWVEIPGKVSEKINQMLAPLADKLNSRLICKLEDKLTHMKKVHLCEMLCLQIQSQKVCDDLRGTKTKRRAESRSLLCKLAYEKAKLELLHLKKEIMMKKFQAVSTGVQTSETLRLNCANFLRQHGFLSTGLLSPDQAQEVIITGKRAEITQEIKELDSKIKNLIQCFTTCDTVTGEPAYADTIMIAEDTLKKRMSCRFIRQDILIWKVDILGEWNDCQSIVLNYSGVFNQRLTLKPGHPSCVLVSNSLSDKFVKHFLEMNVSIAFNSLFNAEDSRKNIGGSNILLEITQKTSLRLHNLLDVAEEFHLAQMNIPNLVQGNFDSPSAEQLHLQISFLDCTNLSKLSVILDVTCLIHGKYPSDVVPCELREVSGTKRDGVVSKQLKIEIESAMDDVGEGYPRILRLCRCISKMLQSQRKR</sequence>
<feature type="region of interest" description="Disordered" evidence="1">
    <location>
        <begin position="887"/>
        <end position="908"/>
    </location>
</feature>
<feature type="region of interest" description="Disordered" evidence="1">
    <location>
        <begin position="456"/>
        <end position="482"/>
    </location>
</feature>
<evidence type="ECO:0000313" key="5">
    <source>
        <dbReference type="Proteomes" id="UP000682877"/>
    </source>
</evidence>
<keyword evidence="5" id="KW-1185">Reference proteome</keyword>